<gene>
    <name evidence="1" type="ORF">NUW58_g1702</name>
</gene>
<dbReference type="EMBL" id="JAPDGR010000195">
    <property type="protein sequence ID" value="KAJ2993908.1"/>
    <property type="molecule type" value="Genomic_DNA"/>
</dbReference>
<protein>
    <submittedName>
        <fullName evidence="1">Uncharacterized protein</fullName>
    </submittedName>
</protein>
<organism evidence="1 2">
    <name type="scientific">Xylaria curta</name>
    <dbReference type="NCBI Taxonomy" id="42375"/>
    <lineage>
        <taxon>Eukaryota</taxon>
        <taxon>Fungi</taxon>
        <taxon>Dikarya</taxon>
        <taxon>Ascomycota</taxon>
        <taxon>Pezizomycotina</taxon>
        <taxon>Sordariomycetes</taxon>
        <taxon>Xylariomycetidae</taxon>
        <taxon>Xylariales</taxon>
        <taxon>Xylariaceae</taxon>
        <taxon>Xylaria</taxon>
    </lineage>
</organism>
<evidence type="ECO:0000313" key="2">
    <source>
        <dbReference type="Proteomes" id="UP001143856"/>
    </source>
</evidence>
<accession>A0ACC1PIZ6</accession>
<reference evidence="1" key="1">
    <citation type="submission" date="2022-10" db="EMBL/GenBank/DDBJ databases">
        <title>Genome Sequence of Xylaria curta.</title>
        <authorList>
            <person name="Buettner E."/>
        </authorList>
    </citation>
    <scope>NUCLEOTIDE SEQUENCE</scope>
    <source>
        <strain evidence="1">Babe10</strain>
    </source>
</reference>
<keyword evidence="2" id="KW-1185">Reference proteome</keyword>
<evidence type="ECO:0000313" key="1">
    <source>
        <dbReference type="EMBL" id="KAJ2993908.1"/>
    </source>
</evidence>
<dbReference type="Proteomes" id="UP001143856">
    <property type="component" value="Unassembled WGS sequence"/>
</dbReference>
<name>A0ACC1PIZ6_9PEZI</name>
<sequence length="79" mass="8170">MAASDAILGPVLGAALGALGAAIAAVIGAVVMTRLSRARPKTEDIELQDEPGFADRPHEQDRAQVEGVNFVGRCRASTL</sequence>
<proteinExistence type="predicted"/>
<comment type="caution">
    <text evidence="1">The sequence shown here is derived from an EMBL/GenBank/DDBJ whole genome shotgun (WGS) entry which is preliminary data.</text>
</comment>